<organism evidence="2 3">
    <name type="scientific">Saguinus oedipus</name>
    <name type="common">Cotton-top tamarin</name>
    <name type="synonym">Oedipomidas oedipus</name>
    <dbReference type="NCBI Taxonomy" id="9490"/>
    <lineage>
        <taxon>Eukaryota</taxon>
        <taxon>Metazoa</taxon>
        <taxon>Chordata</taxon>
        <taxon>Craniata</taxon>
        <taxon>Vertebrata</taxon>
        <taxon>Euteleostomi</taxon>
        <taxon>Mammalia</taxon>
        <taxon>Eutheria</taxon>
        <taxon>Euarchontoglires</taxon>
        <taxon>Primates</taxon>
        <taxon>Haplorrhini</taxon>
        <taxon>Platyrrhini</taxon>
        <taxon>Cebidae</taxon>
        <taxon>Callitrichinae</taxon>
        <taxon>Saguinus</taxon>
    </lineage>
</organism>
<dbReference type="EMBL" id="JASSZA010000005">
    <property type="protein sequence ID" value="KAK2111533.1"/>
    <property type="molecule type" value="Genomic_DNA"/>
</dbReference>
<sequence length="101" mass="11180">MVAVSFHSPVAQDDPLRHSLSKLQNESPQPFMGTGKKSPESLVKLDAIPSSCPRHVRIKNWGSGMTFQDTLHHKAKGEPHWIDFALDVGLAGEQGRRLNPE</sequence>
<feature type="region of interest" description="Disordered" evidence="1">
    <location>
        <begin position="1"/>
        <end position="40"/>
    </location>
</feature>
<keyword evidence="3" id="KW-1185">Reference proteome</keyword>
<dbReference type="Proteomes" id="UP001266305">
    <property type="component" value="Unassembled WGS sequence"/>
</dbReference>
<accession>A0ABQ9VSJ2</accession>
<protein>
    <submittedName>
        <fullName evidence="2">Nitric oxide synthase, inducible</fullName>
    </submittedName>
</protein>
<name>A0ABQ9VSJ2_SAGOE</name>
<proteinExistence type="predicted"/>
<evidence type="ECO:0000313" key="2">
    <source>
        <dbReference type="EMBL" id="KAK2111533.1"/>
    </source>
</evidence>
<evidence type="ECO:0000313" key="3">
    <source>
        <dbReference type="Proteomes" id="UP001266305"/>
    </source>
</evidence>
<reference evidence="2 3" key="1">
    <citation type="submission" date="2023-05" db="EMBL/GenBank/DDBJ databases">
        <title>B98-5 Cell Line De Novo Hybrid Assembly: An Optical Mapping Approach.</title>
        <authorList>
            <person name="Kananen K."/>
            <person name="Auerbach J.A."/>
            <person name="Kautto E."/>
            <person name="Blachly J.S."/>
        </authorList>
    </citation>
    <scope>NUCLEOTIDE SEQUENCE [LARGE SCALE GENOMIC DNA]</scope>
    <source>
        <strain evidence="2">B95-8</strain>
        <tissue evidence="2">Cell line</tissue>
    </source>
</reference>
<evidence type="ECO:0000256" key="1">
    <source>
        <dbReference type="SAM" id="MobiDB-lite"/>
    </source>
</evidence>
<comment type="caution">
    <text evidence="2">The sequence shown here is derived from an EMBL/GenBank/DDBJ whole genome shotgun (WGS) entry which is preliminary data.</text>
</comment>
<gene>
    <name evidence="2" type="primary">NOS2_1</name>
    <name evidence="2" type="ORF">P7K49_011279</name>
</gene>